<proteinExistence type="predicted"/>
<name>A0A6G8KW05_9MICO</name>
<sequence>MSSYVRAYVPVTSHHLVSAWPAITDVLAFAPDANGRALRSDAGEEAEFTAQMTAAEACLDEALRTGGSRVVIACDIPVLGTQVRSVGAGLEAFGPLSVDPSRVVSFHIDDPEVVAALPDDQEAAAALLRSSPLLWFDASEVGDLLEAFAQQPFDGRGDRGLDS</sequence>
<protein>
    <submittedName>
        <fullName evidence="1">Uncharacterized protein</fullName>
    </submittedName>
</protein>
<dbReference type="EMBL" id="CP035810">
    <property type="protein sequence ID" value="QIN28836.1"/>
    <property type="molecule type" value="Genomic_DNA"/>
</dbReference>
<evidence type="ECO:0000313" key="2">
    <source>
        <dbReference type="Proteomes" id="UP000501518"/>
    </source>
</evidence>
<dbReference type="Pfam" id="PF21853">
    <property type="entry name" value="DUF6912"/>
    <property type="match status" value="1"/>
</dbReference>
<accession>A0A6G8KW05</accession>
<organism evidence="1 2">
    <name type="scientific">Brevibacterium luteolum</name>
    <dbReference type="NCBI Taxonomy" id="199591"/>
    <lineage>
        <taxon>Bacteria</taxon>
        <taxon>Bacillati</taxon>
        <taxon>Actinomycetota</taxon>
        <taxon>Actinomycetes</taxon>
        <taxon>Micrococcales</taxon>
        <taxon>Brevibacteriaceae</taxon>
        <taxon>Brevibacterium</taxon>
    </lineage>
</organism>
<reference evidence="1 2" key="1">
    <citation type="submission" date="2019-02" db="EMBL/GenBank/DDBJ databases">
        <title>Complete Genome Sequence and Methylome Analysis of Brevibacterium luteolum NEB1784.</title>
        <authorList>
            <person name="Fomenkov A."/>
            <person name="Roberts R.J."/>
        </authorList>
    </citation>
    <scope>NUCLEOTIDE SEQUENCE [LARGE SCALE GENOMIC DNA]</scope>
    <source>
        <strain evidence="1 2">NEB1784</strain>
    </source>
</reference>
<evidence type="ECO:0000313" key="1">
    <source>
        <dbReference type="EMBL" id="QIN28836.1"/>
    </source>
</evidence>
<dbReference type="InterPro" id="IPR054206">
    <property type="entry name" value="DUF6912"/>
</dbReference>
<dbReference type="Proteomes" id="UP000501518">
    <property type="component" value="Chromosome"/>
</dbReference>
<dbReference type="RefSeq" id="WP_165883291.1">
    <property type="nucleotide sequence ID" value="NZ_CP035810.1"/>
</dbReference>
<gene>
    <name evidence="1" type="ORF">EW640_05750</name>
</gene>
<dbReference type="KEGG" id="blut:EW640_05750"/>
<dbReference type="AlphaFoldDB" id="A0A6G8KW05"/>